<dbReference type="GO" id="GO:0005874">
    <property type="term" value="C:microtubule"/>
    <property type="evidence" value="ECO:0007669"/>
    <property type="project" value="TreeGrafter"/>
</dbReference>
<dbReference type="Pfam" id="PF00350">
    <property type="entry name" value="Dynamin_N"/>
    <property type="match status" value="1"/>
</dbReference>
<dbReference type="GO" id="GO:0005525">
    <property type="term" value="F:GTP binding"/>
    <property type="evidence" value="ECO:0007669"/>
    <property type="project" value="UniProtKB-KW"/>
</dbReference>
<dbReference type="SUPFAM" id="SSF52540">
    <property type="entry name" value="P-loop containing nucleoside triphosphate hydrolases"/>
    <property type="match status" value="1"/>
</dbReference>
<evidence type="ECO:0000256" key="3">
    <source>
        <dbReference type="RuleBase" id="RU003932"/>
    </source>
</evidence>
<dbReference type="InterPro" id="IPR030381">
    <property type="entry name" value="G_DYNAMIN_dom"/>
</dbReference>
<comment type="caution">
    <text evidence="5">The sequence shown here is derived from an EMBL/GenBank/DDBJ whole genome shotgun (WGS) entry which is preliminary data.</text>
</comment>
<dbReference type="SMART" id="SM00053">
    <property type="entry name" value="DYNc"/>
    <property type="match status" value="1"/>
</dbReference>
<organism evidence="5 6">
    <name type="scientific">Symbiochloris irregularis</name>
    <dbReference type="NCBI Taxonomy" id="706552"/>
    <lineage>
        <taxon>Eukaryota</taxon>
        <taxon>Viridiplantae</taxon>
        <taxon>Chlorophyta</taxon>
        <taxon>core chlorophytes</taxon>
        <taxon>Trebouxiophyceae</taxon>
        <taxon>Trebouxiales</taxon>
        <taxon>Trebouxiaceae</taxon>
        <taxon>Symbiochloris</taxon>
    </lineage>
</organism>
<comment type="similarity">
    <text evidence="3">Belongs to the TRAFAC class dynamin-like GTPase superfamily. Dynamin/Fzo/YdjA family.</text>
</comment>
<keyword evidence="6" id="KW-1185">Reference proteome</keyword>
<dbReference type="Gene3D" id="3.40.50.300">
    <property type="entry name" value="P-loop containing nucleotide triphosphate hydrolases"/>
    <property type="match status" value="1"/>
</dbReference>
<dbReference type="InterPro" id="IPR022812">
    <property type="entry name" value="Dynamin"/>
</dbReference>
<dbReference type="Proteomes" id="UP001465755">
    <property type="component" value="Unassembled WGS sequence"/>
</dbReference>
<dbReference type="GO" id="GO:0003924">
    <property type="term" value="F:GTPase activity"/>
    <property type="evidence" value="ECO:0007669"/>
    <property type="project" value="InterPro"/>
</dbReference>
<gene>
    <name evidence="5" type="ORF">WJX73_003169</name>
</gene>
<evidence type="ECO:0000313" key="6">
    <source>
        <dbReference type="Proteomes" id="UP001465755"/>
    </source>
</evidence>
<name>A0AAW1NSY8_9CHLO</name>
<dbReference type="PROSITE" id="PS51718">
    <property type="entry name" value="G_DYNAMIN_2"/>
    <property type="match status" value="1"/>
</dbReference>
<dbReference type="InterPro" id="IPR000375">
    <property type="entry name" value="Dynamin_stalk"/>
</dbReference>
<evidence type="ECO:0000313" key="5">
    <source>
        <dbReference type="EMBL" id="KAK9794384.1"/>
    </source>
</evidence>
<keyword evidence="1 3" id="KW-0547">Nucleotide-binding</keyword>
<dbReference type="GO" id="GO:0016020">
    <property type="term" value="C:membrane"/>
    <property type="evidence" value="ECO:0007669"/>
    <property type="project" value="TreeGrafter"/>
</dbReference>
<protein>
    <recommendedName>
        <fullName evidence="4">Dynamin-type G domain-containing protein</fullName>
    </recommendedName>
</protein>
<dbReference type="CDD" id="cd08771">
    <property type="entry name" value="DLP_1"/>
    <property type="match status" value="1"/>
</dbReference>
<proteinExistence type="inferred from homology"/>
<reference evidence="5 6" key="1">
    <citation type="journal article" date="2024" name="Nat. Commun.">
        <title>Phylogenomics reveals the evolutionary origins of lichenization in chlorophyte algae.</title>
        <authorList>
            <person name="Puginier C."/>
            <person name="Libourel C."/>
            <person name="Otte J."/>
            <person name="Skaloud P."/>
            <person name="Haon M."/>
            <person name="Grisel S."/>
            <person name="Petersen M."/>
            <person name="Berrin J.G."/>
            <person name="Delaux P.M."/>
            <person name="Dal Grande F."/>
            <person name="Keller J."/>
        </authorList>
    </citation>
    <scope>NUCLEOTIDE SEQUENCE [LARGE SCALE GENOMIC DNA]</scope>
    <source>
        <strain evidence="5 6">SAG 2036</strain>
    </source>
</reference>
<feature type="domain" description="Dynamin-type G" evidence="4">
    <location>
        <begin position="10"/>
        <end position="280"/>
    </location>
</feature>
<keyword evidence="2 3" id="KW-0342">GTP-binding</keyword>
<dbReference type="PROSITE" id="PS00410">
    <property type="entry name" value="G_DYNAMIN_1"/>
    <property type="match status" value="1"/>
</dbReference>
<dbReference type="InterPro" id="IPR001401">
    <property type="entry name" value="Dynamin_GTPase"/>
</dbReference>
<dbReference type="GO" id="GO:0005737">
    <property type="term" value="C:cytoplasm"/>
    <property type="evidence" value="ECO:0007669"/>
    <property type="project" value="TreeGrafter"/>
</dbReference>
<dbReference type="GO" id="GO:0008017">
    <property type="term" value="F:microtubule binding"/>
    <property type="evidence" value="ECO:0007669"/>
    <property type="project" value="TreeGrafter"/>
</dbReference>
<dbReference type="InterPro" id="IPR027417">
    <property type="entry name" value="P-loop_NTPase"/>
</dbReference>
<evidence type="ECO:0000259" key="4">
    <source>
        <dbReference type="PROSITE" id="PS51718"/>
    </source>
</evidence>
<dbReference type="PRINTS" id="PR00195">
    <property type="entry name" value="DYNAMIN"/>
</dbReference>
<dbReference type="AlphaFoldDB" id="A0AAW1NSY8"/>
<dbReference type="PANTHER" id="PTHR11566:SF173">
    <property type="entry name" value="DYNAMIN-RELATED PROTEIN 4C"/>
    <property type="match status" value="1"/>
</dbReference>
<dbReference type="InterPro" id="IPR045063">
    <property type="entry name" value="Dynamin_N"/>
</dbReference>
<dbReference type="InterPro" id="IPR019762">
    <property type="entry name" value="Dynamin_GTPase_CS"/>
</dbReference>
<accession>A0AAW1NSY8</accession>
<dbReference type="Pfam" id="PF01031">
    <property type="entry name" value="Dynamin_M"/>
    <property type="match status" value="1"/>
</dbReference>
<evidence type="ECO:0000256" key="1">
    <source>
        <dbReference type="ARBA" id="ARBA00022741"/>
    </source>
</evidence>
<dbReference type="EMBL" id="JALJOQ010000138">
    <property type="protein sequence ID" value="KAK9794384.1"/>
    <property type="molecule type" value="Genomic_DNA"/>
</dbReference>
<dbReference type="PANTHER" id="PTHR11566">
    <property type="entry name" value="DYNAMIN"/>
    <property type="match status" value="1"/>
</dbReference>
<evidence type="ECO:0000256" key="2">
    <source>
        <dbReference type="ARBA" id="ARBA00023134"/>
    </source>
</evidence>
<sequence length="596" mass="66057">MSAYLSGNVTNLLPQVVVIGDQSSGKSSVLESISGVALPRGSNLVTRCPLQMALRQGKERAWISYGEGDNEVKKELSLGEIPAAIEEATDELAGTNKGIVNSLIRLRVQRPNAPDLTLVDLPGIVRVPVGEQPDNIETQIKDLITEHAEGSAKIILAVLPATHDLATQEAVRIAQDLDPEGKRTIDVVTKVDIQPASVRQKLDGSDTNAPKLQLGCVGVMNRSEADLKNGLTAEQMQNKEASFFASHAELHSLPATCKGLPALVQQLVYLQLQRIKKFLPEFKQQIMTRKREALEDIAANEGVVGNEAEAHSRMTQCLTSLYRHFKANTKARYDFRDSVDTQEEMRLSPRLEELTEAHIEQAWEAFGGKVWLYGQDSLDHLATIMKECSGFTLPDITVSDAVGDTFREKIWCNLEGPAHVYLGEAQDYVAKVFSALIDAEFAEYPPLAEHFEAQALAAFFKLAHDDDADSELDGAWKQLCADIEDSDTWLIKEKVYKSQFQLAAYTRIAMQLVWDEFPKMVRVQLVEEMADKILPMMTMFKGREADLVSLMSNPQKAAQRDMAKAQLASYQKALKDLSRIWTILSSSGLKQSSARV</sequence>